<dbReference type="InterPro" id="IPR039650">
    <property type="entry name" value="HdrA-like"/>
</dbReference>
<dbReference type="PANTHER" id="PTHR43498:SF1">
    <property type="entry name" value="COB--COM HETERODISULFIDE REDUCTASE IRON-SULFUR SUBUNIT A"/>
    <property type="match status" value="1"/>
</dbReference>
<dbReference type="AlphaFoldDB" id="A0A916JD03"/>
<accession>A0A916JD03</accession>
<dbReference type="GO" id="GO:0016491">
    <property type="term" value="F:oxidoreductase activity"/>
    <property type="evidence" value="ECO:0007669"/>
    <property type="project" value="UniProtKB-KW"/>
</dbReference>
<dbReference type="GO" id="GO:0046872">
    <property type="term" value="F:metal ion binding"/>
    <property type="evidence" value="ECO:0007669"/>
    <property type="project" value="UniProtKB-KW"/>
</dbReference>
<proteinExistence type="predicted"/>
<evidence type="ECO:0000256" key="6">
    <source>
        <dbReference type="SAM" id="SignalP"/>
    </source>
</evidence>
<dbReference type="Gene3D" id="3.50.50.60">
    <property type="entry name" value="FAD/NAD(P)-binding domain"/>
    <property type="match status" value="1"/>
</dbReference>
<feature type="domain" description="Golvesin/Xly CBD-like" evidence="7">
    <location>
        <begin position="547"/>
        <end position="676"/>
    </location>
</feature>
<evidence type="ECO:0000256" key="5">
    <source>
        <dbReference type="ARBA" id="ARBA00023014"/>
    </source>
</evidence>
<dbReference type="SUPFAM" id="SSF51905">
    <property type="entry name" value="FAD/NAD(P)-binding domain"/>
    <property type="match status" value="1"/>
</dbReference>
<gene>
    <name evidence="8" type="ORF">DYBT9275_03619</name>
</gene>
<evidence type="ECO:0000256" key="3">
    <source>
        <dbReference type="ARBA" id="ARBA00023002"/>
    </source>
</evidence>
<sequence length="682" mass="75456">MKHKLIFLTLIFLSFSCPSVFAEKDTEVDICIYGGTSSGIIAAYTAKKLGKSVIVIEPGNYLGGLTTGGLGATDIGNKYAVTGLANDFYRRIGAYYGKFEQWTFEPHVADQVYADLIKEAGLTIVKNYRLNSLKKDEGRIKEIIVENADKPSKSSNRAIRAKMFIDCTYEGDLMALAGVSYTIGRESNSQYGETYNGVQLSDFHQLPDGIDPYKIEGNAKSGLVWGVAPGQMQATGSGDRKIQAYNFRLCLTQDKQNLIPFAKPANYDRERYELLSRILKKENWTTIHSSAKVNTLPDGTKSVDHKGGFLIKNMPNGKTDFNNFGGFSTDMIGANYDYPEGNYETRKRIWKEHENYTKGLLYFLSHDEAVPAHIRAEMKTWGFPKDEFKDLGGFSNQLYVREARRMVSEVVMTQKHCDGVEVVNDEIGMAAYQMDSHNCQRLVVNGMVKNEGDVEKGVKHPFPISYRSIVPRSQECKNLLVPVCLSASHIAFGSIRMEPVFMVLGQSAATAASEAINSGKDVQQVDVSKLQKILRSDPLVNGKAPEILVDNDDANRVSVSGSWNKNGGGYGRNVLVSSLPTEKEKVRYTPDLPQAGQYELYVYFPHSEKGSTKTSFLIHTGTEKIEKTMSAADIKKIGLPSGEWASLGRYRLESGKTSFVEISGKGADGSISADAIIWKPVN</sequence>
<dbReference type="Pfam" id="PF25275">
    <property type="entry name" value="Golvesin_C"/>
    <property type="match status" value="1"/>
</dbReference>
<evidence type="ECO:0000313" key="8">
    <source>
        <dbReference type="EMBL" id="CAG5005632.1"/>
    </source>
</evidence>
<keyword evidence="1" id="KW-0004">4Fe-4S</keyword>
<reference evidence="8" key="1">
    <citation type="submission" date="2021-04" db="EMBL/GenBank/DDBJ databases">
        <authorList>
            <person name="Rodrigo-Torres L."/>
            <person name="Arahal R. D."/>
            <person name="Lucena T."/>
        </authorList>
    </citation>
    <scope>NUCLEOTIDE SEQUENCE</scope>
    <source>
        <strain evidence="8">CECT 9275</strain>
    </source>
</reference>
<feature type="chain" id="PRO_5037735234" description="Golvesin/Xly CBD-like domain-containing protein" evidence="6">
    <location>
        <begin position="23"/>
        <end position="682"/>
    </location>
</feature>
<protein>
    <recommendedName>
        <fullName evidence="7">Golvesin/Xly CBD-like domain-containing protein</fullName>
    </recommendedName>
</protein>
<evidence type="ECO:0000313" key="9">
    <source>
        <dbReference type="Proteomes" id="UP000680038"/>
    </source>
</evidence>
<comment type="caution">
    <text evidence="8">The sequence shown here is derived from an EMBL/GenBank/DDBJ whole genome shotgun (WGS) entry which is preliminary data.</text>
</comment>
<keyword evidence="4" id="KW-0408">Iron</keyword>
<dbReference type="Pfam" id="PF12831">
    <property type="entry name" value="FAD_oxidored"/>
    <property type="match status" value="1"/>
</dbReference>
<dbReference type="Proteomes" id="UP000680038">
    <property type="component" value="Unassembled WGS sequence"/>
</dbReference>
<keyword evidence="3" id="KW-0560">Oxidoreductase</keyword>
<evidence type="ECO:0000256" key="1">
    <source>
        <dbReference type="ARBA" id="ARBA00022485"/>
    </source>
</evidence>
<dbReference type="GO" id="GO:0051539">
    <property type="term" value="F:4 iron, 4 sulfur cluster binding"/>
    <property type="evidence" value="ECO:0007669"/>
    <property type="project" value="UniProtKB-KW"/>
</dbReference>
<evidence type="ECO:0000259" key="7">
    <source>
        <dbReference type="Pfam" id="PF25275"/>
    </source>
</evidence>
<dbReference type="EMBL" id="CAJRAF010000002">
    <property type="protein sequence ID" value="CAG5005632.1"/>
    <property type="molecule type" value="Genomic_DNA"/>
</dbReference>
<name>A0A916JD03_9BACT</name>
<feature type="signal peptide" evidence="6">
    <location>
        <begin position="1"/>
        <end position="22"/>
    </location>
</feature>
<dbReference type="PROSITE" id="PS51257">
    <property type="entry name" value="PROKAR_LIPOPROTEIN"/>
    <property type="match status" value="1"/>
</dbReference>
<dbReference type="PANTHER" id="PTHR43498">
    <property type="entry name" value="FERREDOXIN:COB-COM HETERODISULFIDE REDUCTASE SUBUNIT A"/>
    <property type="match status" value="1"/>
</dbReference>
<dbReference type="InterPro" id="IPR036188">
    <property type="entry name" value="FAD/NAD-bd_sf"/>
</dbReference>
<keyword evidence="9" id="KW-1185">Reference proteome</keyword>
<evidence type="ECO:0000256" key="2">
    <source>
        <dbReference type="ARBA" id="ARBA00022723"/>
    </source>
</evidence>
<dbReference type="RefSeq" id="WP_215240093.1">
    <property type="nucleotide sequence ID" value="NZ_CAJRAF010000002.1"/>
</dbReference>
<dbReference type="InterPro" id="IPR033803">
    <property type="entry name" value="CBD-like_Golvesin-Xly"/>
</dbReference>
<organism evidence="8 9">
    <name type="scientific">Dyadobacter helix</name>
    <dbReference type="NCBI Taxonomy" id="2822344"/>
    <lineage>
        <taxon>Bacteria</taxon>
        <taxon>Pseudomonadati</taxon>
        <taxon>Bacteroidota</taxon>
        <taxon>Cytophagia</taxon>
        <taxon>Cytophagales</taxon>
        <taxon>Spirosomataceae</taxon>
        <taxon>Dyadobacter</taxon>
    </lineage>
</organism>
<evidence type="ECO:0000256" key="4">
    <source>
        <dbReference type="ARBA" id="ARBA00023004"/>
    </source>
</evidence>
<keyword evidence="5" id="KW-0411">Iron-sulfur</keyword>
<keyword evidence="6" id="KW-0732">Signal</keyword>
<keyword evidence="2" id="KW-0479">Metal-binding</keyword>